<keyword evidence="2 4" id="KW-0125">Carotenoid biosynthesis</keyword>
<protein>
    <submittedName>
        <fullName evidence="6">Phytoene desaturase</fullName>
    </submittedName>
</protein>
<accession>A0A938Y462</accession>
<proteinExistence type="inferred from homology"/>
<evidence type="ECO:0000256" key="2">
    <source>
        <dbReference type="ARBA" id="ARBA00022746"/>
    </source>
</evidence>
<dbReference type="RefSeq" id="WP_205290232.1">
    <property type="nucleotide sequence ID" value="NZ_CP074406.1"/>
</dbReference>
<dbReference type="GO" id="GO:0016491">
    <property type="term" value="F:oxidoreductase activity"/>
    <property type="evidence" value="ECO:0007669"/>
    <property type="project" value="UniProtKB-KW"/>
</dbReference>
<comment type="similarity">
    <text evidence="4">Belongs to the carotenoid/retinoid oxidoreductase family.</text>
</comment>
<dbReference type="PANTHER" id="PTHR43734">
    <property type="entry name" value="PHYTOENE DESATURASE"/>
    <property type="match status" value="1"/>
</dbReference>
<dbReference type="EMBL" id="JAERTX010000003">
    <property type="protein sequence ID" value="MBM9458924.1"/>
    <property type="molecule type" value="Genomic_DNA"/>
</dbReference>
<evidence type="ECO:0000256" key="1">
    <source>
        <dbReference type="ARBA" id="ARBA00004829"/>
    </source>
</evidence>
<dbReference type="SUPFAM" id="SSF51905">
    <property type="entry name" value="FAD/NAD(P)-binding domain"/>
    <property type="match status" value="1"/>
</dbReference>
<dbReference type="GO" id="GO:0016117">
    <property type="term" value="P:carotenoid biosynthetic process"/>
    <property type="evidence" value="ECO:0007669"/>
    <property type="project" value="UniProtKB-KW"/>
</dbReference>
<organism evidence="6 7">
    <name type="scientific">Nocardioides faecalis</name>
    <dbReference type="NCBI Taxonomy" id="2803858"/>
    <lineage>
        <taxon>Bacteria</taxon>
        <taxon>Bacillati</taxon>
        <taxon>Actinomycetota</taxon>
        <taxon>Actinomycetes</taxon>
        <taxon>Propionibacteriales</taxon>
        <taxon>Nocardioidaceae</taxon>
        <taxon>Nocardioides</taxon>
    </lineage>
</organism>
<evidence type="ECO:0000259" key="5">
    <source>
        <dbReference type="Pfam" id="PF01593"/>
    </source>
</evidence>
<name>A0A938Y462_9ACTN</name>
<dbReference type="PANTHER" id="PTHR43734:SF1">
    <property type="entry name" value="PHYTOENE DESATURASE"/>
    <property type="match status" value="1"/>
</dbReference>
<keyword evidence="3 4" id="KW-0560">Oxidoreductase</keyword>
<dbReference type="NCBIfam" id="TIGR02734">
    <property type="entry name" value="crtI_fam"/>
    <property type="match status" value="1"/>
</dbReference>
<reference evidence="6" key="1">
    <citation type="submission" date="2021-01" db="EMBL/GenBank/DDBJ databases">
        <title>Novel species in genus Nocardioides.</title>
        <authorList>
            <person name="Zhang G."/>
        </authorList>
    </citation>
    <scope>NUCLEOTIDE SEQUENCE</scope>
    <source>
        <strain evidence="6">Zg-536</strain>
    </source>
</reference>
<gene>
    <name evidence="6" type="primary">crtI</name>
    <name evidence="6" type="ORF">JK386_03345</name>
</gene>
<dbReference type="InterPro" id="IPR002937">
    <property type="entry name" value="Amino_oxidase"/>
</dbReference>
<dbReference type="InterPro" id="IPR014105">
    <property type="entry name" value="Carotenoid/retinoid_OxRdtase"/>
</dbReference>
<evidence type="ECO:0000256" key="4">
    <source>
        <dbReference type="RuleBase" id="RU362075"/>
    </source>
</evidence>
<evidence type="ECO:0000313" key="6">
    <source>
        <dbReference type="EMBL" id="MBM9458924.1"/>
    </source>
</evidence>
<evidence type="ECO:0000313" key="7">
    <source>
        <dbReference type="Proteomes" id="UP000663791"/>
    </source>
</evidence>
<sequence length="530" mass="57073">MSAATSGGRRVVVVGGGVAGLATAALLGHDGWQVTLLEKHADVGGRAGLWSRDGFRFDTGPSWYLMPEVFDHFFAMLGTSSAEQLDLVRLDPAYRVFYESHPEPLTVPGDAEQTVALFESVEPGAGAALRRYLDSGRRTYELSVSRFLYSNFETPRALLGGEVLRRTPELMRLLFRSLHDHIAAHVTDPRLQQVLGYPAVFLGTAPRRAPSLYHLMSWLDLVDGVRYPQGGFTTFVEALHRLARKAGVEVRTEADVTRILTTPGGRGRRRAQARGVALTRADGTQETVEADLVVAAADLHHVETTMLPRELQTFPESWWRSRDPGPGAVLVYLGVRGELPQLPHHSLFFTEDWDRNFGAIFDSPSQVPDPASSYVCRPSATDPSVAPAGHENIFILVPIPADPGLGRGGEDGAGDPVVEKVADAAIAQVAAWAGVPDLAGRVVVRRTVGPGDFATDLNAWSGGVLGPGHVLRQSAFFRAGNVSRKVAGLHYAGSSTVPGIGLPMCLISAELVLKRLRGDRSSGPSPEAPR</sequence>
<evidence type="ECO:0000256" key="3">
    <source>
        <dbReference type="ARBA" id="ARBA00023002"/>
    </source>
</evidence>
<dbReference type="Proteomes" id="UP000663791">
    <property type="component" value="Unassembled WGS sequence"/>
</dbReference>
<dbReference type="Pfam" id="PF01593">
    <property type="entry name" value="Amino_oxidase"/>
    <property type="match status" value="1"/>
</dbReference>
<dbReference type="AlphaFoldDB" id="A0A938Y462"/>
<comment type="caution">
    <text evidence="6">The sequence shown here is derived from an EMBL/GenBank/DDBJ whole genome shotgun (WGS) entry which is preliminary data.</text>
</comment>
<comment type="pathway">
    <text evidence="1 4">Carotenoid biosynthesis.</text>
</comment>
<feature type="domain" description="Amine oxidase" evidence="5">
    <location>
        <begin position="18"/>
        <end position="510"/>
    </location>
</feature>
<dbReference type="Gene3D" id="3.50.50.60">
    <property type="entry name" value="FAD/NAD(P)-binding domain"/>
    <property type="match status" value="2"/>
</dbReference>
<keyword evidence="7" id="KW-1185">Reference proteome</keyword>
<dbReference type="InterPro" id="IPR036188">
    <property type="entry name" value="FAD/NAD-bd_sf"/>
</dbReference>